<sequence length="285" mass="33353">MEKEIALSSLHCLFTDATNEKNKNEFITLMLHILLAPFNDHEMKEVITYVRNVFFLHHPIEAKRIWVGLIKYAKFKKSNPRLSHQHDQKEIDNALKKEGEFVDAIAIDTTSIDLLEINFEDYEAYLLARAFVMVPYNLLDNEYYQFIKHLLPQVLEDLKLDENYSFNRNKKERNLHHESTLAIEIYIAGFLLNGDPQLSKPILKILATPALELPMNADRDDLYKFIAQTLNYVVLNLFDNGNSNSKPSNYKEQVANFWQLWEMLYSLVLPSTQKPFIVEYTLSSF</sequence>
<organism evidence="1 2">
    <name type="scientific">Aquimarina algiphila</name>
    <dbReference type="NCBI Taxonomy" id="2047982"/>
    <lineage>
        <taxon>Bacteria</taxon>
        <taxon>Pseudomonadati</taxon>
        <taxon>Bacteroidota</taxon>
        <taxon>Flavobacteriia</taxon>
        <taxon>Flavobacteriales</taxon>
        <taxon>Flavobacteriaceae</taxon>
        <taxon>Aquimarina</taxon>
    </lineage>
</organism>
<keyword evidence="2" id="KW-1185">Reference proteome</keyword>
<evidence type="ECO:0000313" key="1">
    <source>
        <dbReference type="EMBL" id="TSE03271.1"/>
    </source>
</evidence>
<accession>A0A554VAN6</accession>
<dbReference type="EMBL" id="VLNR01000118">
    <property type="protein sequence ID" value="TSE03271.1"/>
    <property type="molecule type" value="Genomic_DNA"/>
</dbReference>
<comment type="caution">
    <text evidence="1">The sequence shown here is derived from an EMBL/GenBank/DDBJ whole genome shotgun (WGS) entry which is preliminary data.</text>
</comment>
<evidence type="ECO:0000313" key="2">
    <source>
        <dbReference type="Proteomes" id="UP000318833"/>
    </source>
</evidence>
<reference evidence="1 2" key="1">
    <citation type="submission" date="2019-07" db="EMBL/GenBank/DDBJ databases">
        <title>The draft genome sequence of Aquimarina algiphila M91.</title>
        <authorList>
            <person name="Meng X."/>
        </authorList>
    </citation>
    <scope>NUCLEOTIDE SEQUENCE [LARGE SCALE GENOMIC DNA]</scope>
    <source>
        <strain evidence="1 2">M91</strain>
    </source>
</reference>
<gene>
    <name evidence="1" type="ORF">FOF46_29670</name>
</gene>
<dbReference type="Proteomes" id="UP000318833">
    <property type="component" value="Unassembled WGS sequence"/>
</dbReference>
<dbReference type="OrthoDB" id="779537at2"/>
<protein>
    <submittedName>
        <fullName evidence="1">Uncharacterized protein</fullName>
    </submittedName>
</protein>
<name>A0A554VAN6_9FLAO</name>
<proteinExistence type="predicted"/>
<dbReference type="RefSeq" id="WP_143919061.1">
    <property type="nucleotide sequence ID" value="NZ_CANMIK010000113.1"/>
</dbReference>
<dbReference type="AlphaFoldDB" id="A0A554VAN6"/>